<evidence type="ECO:0000313" key="5">
    <source>
        <dbReference type="EMBL" id="AGF57502.1"/>
    </source>
</evidence>
<dbReference type="GO" id="GO:0008771">
    <property type="term" value="F:[citrate (pro-3S)-lyase] ligase activity"/>
    <property type="evidence" value="ECO:0007669"/>
    <property type="project" value="UniProtKB-EC"/>
</dbReference>
<dbReference type="HOGENOM" id="CLU_063190_0_0_9"/>
<keyword evidence="3 5" id="KW-0436">Ligase</keyword>
<dbReference type="Gene3D" id="3.40.630.30">
    <property type="match status" value="1"/>
</dbReference>
<dbReference type="KEGG" id="csr:Cspa_c37420"/>
<dbReference type="PANTHER" id="PTHR40599:SF1">
    <property type="entry name" value="[CITRATE [PRO-3S]-LYASE] LIGASE"/>
    <property type="match status" value="1"/>
</dbReference>
<dbReference type="eggNOG" id="COG3053">
    <property type="taxonomic scope" value="Bacteria"/>
</dbReference>
<keyword evidence="5" id="KW-0456">Lyase</keyword>
<dbReference type="InterPro" id="IPR016181">
    <property type="entry name" value="Acyl_CoA_acyltransferase"/>
</dbReference>
<dbReference type="InterPro" id="IPR014729">
    <property type="entry name" value="Rossmann-like_a/b/a_fold"/>
</dbReference>
<dbReference type="NCBIfam" id="TIGR00124">
    <property type="entry name" value="cit_ly_ligase"/>
    <property type="match status" value="1"/>
</dbReference>
<comment type="function">
    <text evidence="3">Acetylation of prosthetic group (2-(5''-phosphoribosyl)-3'-dephosphocoenzyme-A) of the gamma subunit of citrate lyase.</text>
</comment>
<dbReference type="InterPro" id="IPR000182">
    <property type="entry name" value="GNAT_dom"/>
</dbReference>
<evidence type="ECO:0000256" key="1">
    <source>
        <dbReference type="ARBA" id="ARBA00022741"/>
    </source>
</evidence>
<dbReference type="GO" id="GO:0005524">
    <property type="term" value="F:ATP binding"/>
    <property type="evidence" value="ECO:0007669"/>
    <property type="project" value="UniProtKB-UniRule"/>
</dbReference>
<gene>
    <name evidence="5" type="primary">citC1</name>
    <name evidence="5" type="ORF">Cspa_c37420</name>
</gene>
<dbReference type="PIRSF" id="PIRSF005751">
    <property type="entry name" value="Acet_citr_lig"/>
    <property type="match status" value="1"/>
</dbReference>
<dbReference type="STRING" id="36745.CLSAP_35150"/>
<keyword evidence="2 3" id="KW-0067">ATP-binding</keyword>
<proteinExistence type="predicted"/>
<dbReference type="InterPro" id="IPR013166">
    <property type="entry name" value="Citrate_lyase_ligase_C"/>
</dbReference>
<dbReference type="AlphaFoldDB" id="M1N1Y5"/>
<evidence type="ECO:0000256" key="3">
    <source>
        <dbReference type="PIRNR" id="PIRNR005751"/>
    </source>
</evidence>
<dbReference type="PATRIC" id="fig|931276.5.peg.3775"/>
<dbReference type="EMBL" id="CP004121">
    <property type="protein sequence ID" value="AGF57502.1"/>
    <property type="molecule type" value="Genomic_DNA"/>
</dbReference>
<sequence>MRSDAQSRYEAINNVMCIKYYYKYEGSDGMEYLNLEVVIIEGNDYKKLNEVKEFLTRQGLRFDNNIEYTVALYDNGKLIATGSFESKVLKCIAVDEDYKGMGISNKIVSDLISEQYRRGNNHLFVYTKPDNYKMFKDFGFYKIEEVPKKVLLLENDPNGISNFLERIHSKKVEGKIISSVVVNCNPFTLGHKYLIEKAAKESDVVHVFLVSEDRSVFSANVRYKLVEEGLRHLKNVVLHKGEEYIISSATFPSYFIKKLDEVVKIHTLLDIKIFAEYIVPTLGINKRYIGEEPTCEVTKTYNETMKEILPSYEVEVIEVPRIGFGNNITSASRVRKLIKENNFLELKNLIPESTYNYLISAEAKAIINKI</sequence>
<dbReference type="PROSITE" id="PS51186">
    <property type="entry name" value="GNAT"/>
    <property type="match status" value="1"/>
</dbReference>
<organism evidence="5 6">
    <name type="scientific">Clostridium saccharoperbutylacetonicum N1-4(HMT)</name>
    <dbReference type="NCBI Taxonomy" id="931276"/>
    <lineage>
        <taxon>Bacteria</taxon>
        <taxon>Bacillati</taxon>
        <taxon>Bacillota</taxon>
        <taxon>Clostridia</taxon>
        <taxon>Eubacteriales</taxon>
        <taxon>Clostridiaceae</taxon>
        <taxon>Clostridium</taxon>
    </lineage>
</organism>
<dbReference type="PANTHER" id="PTHR40599">
    <property type="entry name" value="[CITRATE [PRO-3S]-LYASE] LIGASE"/>
    <property type="match status" value="1"/>
</dbReference>
<dbReference type="SUPFAM" id="SSF52374">
    <property type="entry name" value="Nucleotidylyl transferase"/>
    <property type="match status" value="1"/>
</dbReference>
<dbReference type="InterPro" id="IPR005216">
    <property type="entry name" value="Citrate_lyase_ligase"/>
</dbReference>
<dbReference type="RefSeq" id="WP_015393817.1">
    <property type="nucleotide sequence ID" value="NC_020291.1"/>
</dbReference>
<dbReference type="GO" id="GO:0016829">
    <property type="term" value="F:lyase activity"/>
    <property type="evidence" value="ECO:0007669"/>
    <property type="project" value="UniProtKB-KW"/>
</dbReference>
<keyword evidence="1 3" id="KW-0547">Nucleotide-binding</keyword>
<evidence type="ECO:0000313" key="6">
    <source>
        <dbReference type="Proteomes" id="UP000011728"/>
    </source>
</evidence>
<protein>
    <recommendedName>
        <fullName evidence="3">[Citrate [pro-3S]-lyase] ligase</fullName>
        <ecNumber evidence="3">6.2.1.22</ecNumber>
    </recommendedName>
</protein>
<comment type="catalytic activity">
    <reaction evidence="3">
        <text>holo-[citrate lyase ACP] + acetate + ATP = acetyl-[citrate lyase ACP] + AMP + diphosphate</text>
        <dbReference type="Rhea" id="RHEA:23788"/>
        <dbReference type="Rhea" id="RHEA-COMP:10158"/>
        <dbReference type="Rhea" id="RHEA-COMP:13710"/>
        <dbReference type="ChEBI" id="CHEBI:30089"/>
        <dbReference type="ChEBI" id="CHEBI:30616"/>
        <dbReference type="ChEBI" id="CHEBI:33019"/>
        <dbReference type="ChEBI" id="CHEBI:82683"/>
        <dbReference type="ChEBI" id="CHEBI:137976"/>
        <dbReference type="ChEBI" id="CHEBI:456215"/>
        <dbReference type="EC" id="6.2.1.22"/>
    </reaction>
</comment>
<dbReference type="SUPFAM" id="SSF55729">
    <property type="entry name" value="Acyl-CoA N-acyltransferases (Nat)"/>
    <property type="match status" value="1"/>
</dbReference>
<dbReference type="EC" id="6.2.1.22" evidence="3"/>
<dbReference type="SMART" id="SM00764">
    <property type="entry name" value="Citrate_ly_lig"/>
    <property type="match status" value="1"/>
</dbReference>
<dbReference type="Pfam" id="PF13673">
    <property type="entry name" value="Acetyltransf_10"/>
    <property type="match status" value="1"/>
</dbReference>
<dbReference type="Pfam" id="PF08218">
    <property type="entry name" value="Citrate_ly_lig"/>
    <property type="match status" value="1"/>
</dbReference>
<reference evidence="5 6" key="1">
    <citation type="submission" date="2013-02" db="EMBL/GenBank/DDBJ databases">
        <title>Genome sequence of Clostridium saccharoperbutylacetonicum N1-4(HMT).</title>
        <authorList>
            <person name="Poehlein A."/>
            <person name="Daniel R."/>
        </authorList>
    </citation>
    <scope>NUCLEOTIDE SEQUENCE [LARGE SCALE GENOMIC DNA]</scope>
    <source>
        <strain evidence="6">N1-4(HMT)</strain>
    </source>
</reference>
<accession>M1N1Y5</accession>
<evidence type="ECO:0000256" key="2">
    <source>
        <dbReference type="ARBA" id="ARBA00022840"/>
    </source>
</evidence>
<keyword evidence="6" id="KW-1185">Reference proteome</keyword>
<dbReference type="Gene3D" id="3.40.50.620">
    <property type="entry name" value="HUPs"/>
    <property type="match status" value="1"/>
</dbReference>
<dbReference type="GO" id="GO:0016747">
    <property type="term" value="F:acyltransferase activity, transferring groups other than amino-acyl groups"/>
    <property type="evidence" value="ECO:0007669"/>
    <property type="project" value="InterPro"/>
</dbReference>
<dbReference type="Proteomes" id="UP000011728">
    <property type="component" value="Chromosome"/>
</dbReference>
<evidence type="ECO:0000259" key="4">
    <source>
        <dbReference type="PROSITE" id="PS51186"/>
    </source>
</evidence>
<name>M1N1Y5_9CLOT</name>
<feature type="domain" description="N-acetyltransferase" evidence="4">
    <location>
        <begin position="18"/>
        <end position="158"/>
    </location>
</feature>